<evidence type="ECO:0000313" key="5">
    <source>
        <dbReference type="EMBL" id="RUT05029.1"/>
    </source>
</evidence>
<feature type="repeat" description="ANK" evidence="3">
    <location>
        <begin position="325"/>
        <end position="357"/>
    </location>
</feature>
<keyword evidence="4" id="KW-0472">Membrane</keyword>
<keyword evidence="6" id="KW-1185">Reference proteome</keyword>
<dbReference type="GO" id="GO:0000976">
    <property type="term" value="F:transcription cis-regulatory region binding"/>
    <property type="evidence" value="ECO:0007669"/>
    <property type="project" value="TreeGrafter"/>
</dbReference>
<dbReference type="InterPro" id="IPR002110">
    <property type="entry name" value="Ankyrin_rpt"/>
</dbReference>
<keyword evidence="4" id="KW-0812">Transmembrane</keyword>
<feature type="repeat" description="ANK" evidence="3">
    <location>
        <begin position="440"/>
        <end position="480"/>
    </location>
</feature>
<dbReference type="Pfam" id="PF12796">
    <property type="entry name" value="Ank_2"/>
    <property type="match status" value="2"/>
</dbReference>
<dbReference type="RefSeq" id="WP_127082289.1">
    <property type="nucleotide sequence ID" value="NZ_RSCL01000009.1"/>
</dbReference>
<evidence type="ECO:0000256" key="4">
    <source>
        <dbReference type="SAM" id="Phobius"/>
    </source>
</evidence>
<feature type="repeat" description="ANK" evidence="3">
    <location>
        <begin position="404"/>
        <end position="439"/>
    </location>
</feature>
<dbReference type="SUPFAM" id="SSF48403">
    <property type="entry name" value="Ankyrin repeat"/>
    <property type="match status" value="1"/>
</dbReference>
<dbReference type="InterPro" id="IPR050663">
    <property type="entry name" value="Ankyrin-SOCS_Box"/>
</dbReference>
<comment type="caution">
    <text evidence="5">The sequence shown here is derived from an EMBL/GenBank/DDBJ whole genome shotgun (WGS) entry which is preliminary data.</text>
</comment>
<feature type="repeat" description="ANK" evidence="3">
    <location>
        <begin position="181"/>
        <end position="217"/>
    </location>
</feature>
<dbReference type="Proteomes" id="UP000271624">
    <property type="component" value="Unassembled WGS sequence"/>
</dbReference>
<evidence type="ECO:0000256" key="1">
    <source>
        <dbReference type="ARBA" id="ARBA00022737"/>
    </source>
</evidence>
<reference evidence="5" key="2">
    <citation type="journal article" date="2019" name="Genome Biol. Evol.">
        <title>Day and night: Metabolic profiles and evolutionary relationships of six axenic non-marine cyanobacteria.</title>
        <authorList>
            <person name="Will S.E."/>
            <person name="Henke P."/>
            <person name="Boedeker C."/>
            <person name="Huang S."/>
            <person name="Brinkmann H."/>
            <person name="Rohde M."/>
            <person name="Jarek M."/>
            <person name="Friedl T."/>
            <person name="Seufert S."/>
            <person name="Schumacher M."/>
            <person name="Overmann J."/>
            <person name="Neumann-Schaal M."/>
            <person name="Petersen J."/>
        </authorList>
    </citation>
    <scope>NUCLEOTIDE SEQUENCE [LARGE SCALE GENOMIC DNA]</scope>
    <source>
        <strain evidence="5">PCC 7102</strain>
    </source>
</reference>
<evidence type="ECO:0000313" key="6">
    <source>
        <dbReference type="Proteomes" id="UP000271624"/>
    </source>
</evidence>
<dbReference type="PANTHER" id="PTHR24193">
    <property type="entry name" value="ANKYRIN REPEAT PROTEIN"/>
    <property type="match status" value="1"/>
</dbReference>
<keyword evidence="4" id="KW-1133">Transmembrane helix</keyword>
<keyword evidence="1" id="KW-0677">Repeat</keyword>
<dbReference type="PANTHER" id="PTHR24193:SF121">
    <property type="entry name" value="ADA2A-CONTAINING COMPLEX COMPONENT 3, ISOFORM D"/>
    <property type="match status" value="1"/>
</dbReference>
<dbReference type="Pfam" id="PF00023">
    <property type="entry name" value="Ank"/>
    <property type="match status" value="1"/>
</dbReference>
<dbReference type="SMART" id="SM00248">
    <property type="entry name" value="ANK"/>
    <property type="match status" value="8"/>
</dbReference>
<dbReference type="OrthoDB" id="508487at2"/>
<gene>
    <name evidence="5" type="ORF">DSM106972_038500</name>
</gene>
<dbReference type="Pfam" id="PF13637">
    <property type="entry name" value="Ank_4"/>
    <property type="match status" value="1"/>
</dbReference>
<dbReference type="Gene3D" id="1.25.40.20">
    <property type="entry name" value="Ankyrin repeat-containing domain"/>
    <property type="match status" value="3"/>
</dbReference>
<feature type="repeat" description="ANK" evidence="3">
    <location>
        <begin position="148"/>
        <end position="180"/>
    </location>
</feature>
<feature type="repeat" description="ANK" evidence="3">
    <location>
        <begin position="260"/>
        <end position="292"/>
    </location>
</feature>
<name>A0A3S1CDC5_9CYAN</name>
<feature type="transmembrane region" description="Helical" evidence="4">
    <location>
        <begin position="7"/>
        <end position="29"/>
    </location>
</feature>
<dbReference type="AlphaFoldDB" id="A0A3S1CDC5"/>
<sequence>MERLRSCLIKLFFASFVIFIAPIIIFAFLSKPSLYRTIPSPDGRFKLEIWIEPRFIAMPGDGGASNKSGTVYLYDKAGNELASTRFEMLMNLDLNWGLDKIKVDNANTWTLPKTNNPNILLFHAAQKGNFSDFERLLPSSNLQFRTSTGRTLIHGAVLGSNLKIIEHLLLHNIDVNVKDSEGEAALQLATDIAVKKRNTSVVELLLKYGANVNTYVKFKNEGSEQVTHKTPLLTALESQYVQLAELLLESGANINVVNRNNDTPLGLAASIADTSLMEKIIARGASINPKHPNHNLLSKVVYNFQTTLQQKQKAIDFLIGKGASLNSPVLHTARLQGDLAMVKFLISKGANVNYTDNFNDFPPIVKASADFGLLANNKPSVEEHKQVIELLLKKGADINAHDSSGRTALFEVVTRYDSKNLAVIEYLLEQKANPNIADNFQKTPLMIAASYAHHDVSPDERIKLIKLLIRYGAKVNIKDNNGKTALDLTNQP</sequence>
<evidence type="ECO:0000256" key="2">
    <source>
        <dbReference type="ARBA" id="ARBA00023043"/>
    </source>
</evidence>
<evidence type="ECO:0008006" key="7">
    <source>
        <dbReference type="Google" id="ProtNLM"/>
    </source>
</evidence>
<organism evidence="5 6">
    <name type="scientific">Dulcicalothrix desertica PCC 7102</name>
    <dbReference type="NCBI Taxonomy" id="232991"/>
    <lineage>
        <taxon>Bacteria</taxon>
        <taxon>Bacillati</taxon>
        <taxon>Cyanobacteriota</taxon>
        <taxon>Cyanophyceae</taxon>
        <taxon>Nostocales</taxon>
        <taxon>Calotrichaceae</taxon>
        <taxon>Dulcicalothrix</taxon>
    </lineage>
</organism>
<proteinExistence type="predicted"/>
<dbReference type="EMBL" id="RSCL01000009">
    <property type="protein sequence ID" value="RUT05029.1"/>
    <property type="molecule type" value="Genomic_DNA"/>
</dbReference>
<feature type="repeat" description="ANK" evidence="3">
    <location>
        <begin position="227"/>
        <end position="259"/>
    </location>
</feature>
<dbReference type="InterPro" id="IPR036770">
    <property type="entry name" value="Ankyrin_rpt-contain_sf"/>
</dbReference>
<accession>A0A3S1CDC5</accession>
<protein>
    <recommendedName>
        <fullName evidence="7">UNC-44 ankyrin</fullName>
    </recommendedName>
</protein>
<dbReference type="PROSITE" id="PS50088">
    <property type="entry name" value="ANK_REPEAT"/>
    <property type="match status" value="7"/>
</dbReference>
<dbReference type="GO" id="GO:0045944">
    <property type="term" value="P:positive regulation of transcription by RNA polymerase II"/>
    <property type="evidence" value="ECO:0007669"/>
    <property type="project" value="TreeGrafter"/>
</dbReference>
<reference evidence="5" key="1">
    <citation type="submission" date="2018-12" db="EMBL/GenBank/DDBJ databases">
        <authorList>
            <person name="Will S."/>
            <person name="Neumann-Schaal M."/>
            <person name="Henke P."/>
        </authorList>
    </citation>
    <scope>NUCLEOTIDE SEQUENCE</scope>
    <source>
        <strain evidence="5">PCC 7102</strain>
    </source>
</reference>
<dbReference type="PROSITE" id="PS50297">
    <property type="entry name" value="ANK_REP_REGION"/>
    <property type="match status" value="5"/>
</dbReference>
<evidence type="ECO:0000256" key="3">
    <source>
        <dbReference type="PROSITE-ProRule" id="PRU00023"/>
    </source>
</evidence>
<keyword evidence="2 3" id="KW-0040">ANK repeat</keyword>